<dbReference type="Proteomes" id="UP000192775">
    <property type="component" value="Chromosome"/>
</dbReference>
<dbReference type="RefSeq" id="WP_085020212.1">
    <property type="nucleotide sequence ID" value="NZ_BMHD01000001.1"/>
</dbReference>
<dbReference type="GO" id="GO:0016887">
    <property type="term" value="F:ATP hydrolysis activity"/>
    <property type="evidence" value="ECO:0007669"/>
    <property type="project" value="InterPro"/>
</dbReference>
<dbReference type="NCBIfam" id="TIGR03819">
    <property type="entry name" value="heli_sec_ATPase"/>
    <property type="match status" value="1"/>
</dbReference>
<dbReference type="STRING" id="1619308.B5808_13225"/>
<gene>
    <name evidence="3" type="ORF">B5808_13225</name>
</gene>
<dbReference type="Gene3D" id="3.30.450.370">
    <property type="match status" value="1"/>
</dbReference>
<dbReference type="Pfam" id="PF00437">
    <property type="entry name" value="T2SSE"/>
    <property type="match status" value="1"/>
</dbReference>
<dbReference type="KEGG" id="cphy:B5808_13225"/>
<feature type="domain" description="Bacterial type II secretion system protein E" evidence="2">
    <location>
        <begin position="24"/>
        <end position="283"/>
    </location>
</feature>
<name>A0A1X9LLM2_9MICO</name>
<organism evidence="3 4">
    <name type="scientific">Cnuibacter physcomitrellae</name>
    <dbReference type="NCBI Taxonomy" id="1619308"/>
    <lineage>
        <taxon>Bacteria</taxon>
        <taxon>Bacillati</taxon>
        <taxon>Actinomycetota</taxon>
        <taxon>Actinomycetes</taxon>
        <taxon>Micrococcales</taxon>
        <taxon>Microbacteriaceae</taxon>
        <taxon>Cnuibacter</taxon>
    </lineage>
</organism>
<proteinExistence type="inferred from homology"/>
<evidence type="ECO:0000313" key="4">
    <source>
        <dbReference type="Proteomes" id="UP000192775"/>
    </source>
</evidence>
<reference evidence="3 4" key="1">
    <citation type="submission" date="2017-04" db="EMBL/GenBank/DDBJ databases">
        <authorList>
            <person name="Afonso C.L."/>
            <person name="Miller P.J."/>
            <person name="Scott M.A."/>
            <person name="Spackman E."/>
            <person name="Goraichik I."/>
            <person name="Dimitrov K.M."/>
            <person name="Suarez D.L."/>
            <person name="Swayne D.E."/>
        </authorList>
    </citation>
    <scope>NUCLEOTIDE SEQUENCE [LARGE SCALE GENOMIC DNA]</scope>
    <source>
        <strain evidence="4">XA(T)</strain>
    </source>
</reference>
<evidence type="ECO:0000256" key="1">
    <source>
        <dbReference type="ARBA" id="ARBA00006611"/>
    </source>
</evidence>
<keyword evidence="4" id="KW-1185">Reference proteome</keyword>
<sequence>MLSPFSSPPDSGTPPSRALAAALRPLERQLADPRVTDVLVNGHRGLWVDRGAGLESEEWDCPDERRLREWATHLVSLGGRHVDEAAPCVDVRLGELRVHVVLPPVAGDQTHVSIRVARSRVLDLDELDAAGMLAGRREQLEAAVRSRSGLLITGAAGSGKTTLLAALLSRCAVDERIVVVEDVRELRIPHPHVVSLEARQPNLEGAGGISTAELVRQSLRMRPDRLVVGECRGAEIRDLLTALNTGHEGGAGTLHANALDDVPARLEAMAALAGLEPRALARQAVSAFDLVVHLERRGGSRSIAAVGRLIVDDRGMLDARPEPVRS</sequence>
<dbReference type="AlphaFoldDB" id="A0A1X9LLM2"/>
<dbReference type="InterPro" id="IPR050921">
    <property type="entry name" value="T4SS_GSP_E_ATPase"/>
</dbReference>
<dbReference type="InterPro" id="IPR022399">
    <property type="entry name" value="TadA-like_ATPase"/>
</dbReference>
<evidence type="ECO:0000313" key="3">
    <source>
        <dbReference type="EMBL" id="ARJ06074.1"/>
    </source>
</evidence>
<accession>A0A1X9LLM2</accession>
<comment type="similarity">
    <text evidence="1">Belongs to the GSP E family.</text>
</comment>
<dbReference type="InterPro" id="IPR027417">
    <property type="entry name" value="P-loop_NTPase"/>
</dbReference>
<dbReference type="PANTHER" id="PTHR30486:SF6">
    <property type="entry name" value="TYPE IV PILUS RETRACTATION ATPASE PILT"/>
    <property type="match status" value="1"/>
</dbReference>
<dbReference type="PANTHER" id="PTHR30486">
    <property type="entry name" value="TWITCHING MOTILITY PROTEIN PILT"/>
    <property type="match status" value="1"/>
</dbReference>
<dbReference type="InterPro" id="IPR001482">
    <property type="entry name" value="T2SS/T4SS_dom"/>
</dbReference>
<dbReference type="CDD" id="cd01130">
    <property type="entry name" value="VirB11-like_ATPase"/>
    <property type="match status" value="1"/>
</dbReference>
<evidence type="ECO:0000259" key="2">
    <source>
        <dbReference type="Pfam" id="PF00437"/>
    </source>
</evidence>
<protein>
    <submittedName>
        <fullName evidence="3">Pilus assembly protein CpaF</fullName>
    </submittedName>
</protein>
<dbReference type="SUPFAM" id="SSF52540">
    <property type="entry name" value="P-loop containing nucleoside triphosphate hydrolases"/>
    <property type="match status" value="1"/>
</dbReference>
<dbReference type="Gene3D" id="3.40.50.300">
    <property type="entry name" value="P-loop containing nucleotide triphosphate hydrolases"/>
    <property type="match status" value="1"/>
</dbReference>
<dbReference type="EMBL" id="CP020715">
    <property type="protein sequence ID" value="ARJ06074.1"/>
    <property type="molecule type" value="Genomic_DNA"/>
</dbReference>